<reference evidence="2" key="1">
    <citation type="submission" date="2014-09" db="EMBL/GenBank/DDBJ databases">
        <title>Draft genome sequence of an oleaginous Mucoromycotina fungus Mucor ambiguus NBRC6742.</title>
        <authorList>
            <person name="Takeda I."/>
            <person name="Yamane N."/>
            <person name="Morita T."/>
            <person name="Tamano K."/>
            <person name="Machida M."/>
            <person name="Baker S."/>
            <person name="Koike H."/>
        </authorList>
    </citation>
    <scope>NUCLEOTIDE SEQUENCE</scope>
    <source>
        <strain evidence="2">NBRC 6742</strain>
    </source>
</reference>
<dbReference type="SUPFAM" id="SSF81383">
    <property type="entry name" value="F-box domain"/>
    <property type="match status" value="1"/>
</dbReference>
<accession>A0A0C9MJ76</accession>
<dbReference type="EMBL" id="DF836303">
    <property type="protein sequence ID" value="GAN01953.1"/>
    <property type="molecule type" value="Genomic_DNA"/>
</dbReference>
<keyword evidence="3" id="KW-1185">Reference proteome</keyword>
<dbReference type="Pfam" id="PF12937">
    <property type="entry name" value="F-box-like"/>
    <property type="match status" value="1"/>
</dbReference>
<dbReference type="OrthoDB" id="10342208at2759"/>
<evidence type="ECO:0000313" key="3">
    <source>
        <dbReference type="Proteomes" id="UP000053815"/>
    </source>
</evidence>
<dbReference type="Proteomes" id="UP000053815">
    <property type="component" value="Unassembled WGS sequence"/>
</dbReference>
<dbReference type="Gene3D" id="1.20.1280.50">
    <property type="match status" value="1"/>
</dbReference>
<proteinExistence type="predicted"/>
<evidence type="ECO:0000313" key="2">
    <source>
        <dbReference type="EMBL" id="GAN01953.1"/>
    </source>
</evidence>
<sequence length="412" mass="47027">MTTIKSNKVVTFENNESYPQWVSMRHATHINIHMNIADMQFGQILSNPSPTSLMAHITALPAELLSAIFDNIDSNHQLAQCRLVCQHWNDPAARSMFGNTITITSDKAASRLFRHLFLHSPKIPLIRHLNFELEDDELPMNTYRLLLLAIHPNIVNMTGSVKSEAFFKVLFDIIDSSPQEFAKLETVPSYTGPNVDFNITVALKFKKSLVFPTVALDGKTTSVVKDFLRNLDQFPKLDTIIFRGHLDGLEWMEDLLRSNSNLDGFGIGNFVIKNFLADRRGMHGIIPWFHSGVQQEEALEYILINSPMFRPEAIMYFCYKYPNLKYIELKGRIWVPEGRNATDDDIFITLALILDAVKKVEIRVIHLVLPKNISMLAAMKFLPKREEDIDFSIEEIGGQNEVVFSLIDEMVD</sequence>
<evidence type="ECO:0000259" key="1">
    <source>
        <dbReference type="Pfam" id="PF12937"/>
    </source>
</evidence>
<organism evidence="2">
    <name type="scientific">Mucor ambiguus</name>
    <dbReference type="NCBI Taxonomy" id="91626"/>
    <lineage>
        <taxon>Eukaryota</taxon>
        <taxon>Fungi</taxon>
        <taxon>Fungi incertae sedis</taxon>
        <taxon>Mucoromycota</taxon>
        <taxon>Mucoromycotina</taxon>
        <taxon>Mucoromycetes</taxon>
        <taxon>Mucorales</taxon>
        <taxon>Mucorineae</taxon>
        <taxon>Mucoraceae</taxon>
        <taxon>Mucor</taxon>
    </lineage>
</organism>
<gene>
    <name evidence="2" type="ORF">MAM1_0014d01390</name>
</gene>
<dbReference type="InterPro" id="IPR001810">
    <property type="entry name" value="F-box_dom"/>
</dbReference>
<protein>
    <recommendedName>
        <fullName evidence="1">F-box domain-containing protein</fullName>
    </recommendedName>
</protein>
<name>A0A0C9MJ76_9FUNG</name>
<dbReference type="AlphaFoldDB" id="A0A0C9MJ76"/>
<feature type="domain" description="F-box" evidence="1">
    <location>
        <begin position="58"/>
        <end position="93"/>
    </location>
</feature>
<dbReference type="InterPro" id="IPR036047">
    <property type="entry name" value="F-box-like_dom_sf"/>
</dbReference>